<reference evidence="1" key="1">
    <citation type="submission" date="2013-07" db="EMBL/GenBank/DDBJ databases">
        <title>The genome of Eucalyptus grandis.</title>
        <authorList>
            <person name="Schmutz J."/>
            <person name="Hayes R."/>
            <person name="Myburg A."/>
            <person name="Tuskan G."/>
            <person name="Grattapaglia D."/>
            <person name="Rokhsar D.S."/>
        </authorList>
    </citation>
    <scope>NUCLEOTIDE SEQUENCE</scope>
    <source>
        <tissue evidence="1">Leaf extractions</tissue>
    </source>
</reference>
<name>A0A059A365_EUCGR</name>
<dbReference type="AlphaFoldDB" id="A0A059A365"/>
<organism evidence="1">
    <name type="scientific">Eucalyptus grandis</name>
    <name type="common">Flooded gum</name>
    <dbReference type="NCBI Taxonomy" id="71139"/>
    <lineage>
        <taxon>Eukaryota</taxon>
        <taxon>Viridiplantae</taxon>
        <taxon>Streptophyta</taxon>
        <taxon>Embryophyta</taxon>
        <taxon>Tracheophyta</taxon>
        <taxon>Spermatophyta</taxon>
        <taxon>Magnoliopsida</taxon>
        <taxon>eudicotyledons</taxon>
        <taxon>Gunneridae</taxon>
        <taxon>Pentapetalae</taxon>
        <taxon>rosids</taxon>
        <taxon>malvids</taxon>
        <taxon>Myrtales</taxon>
        <taxon>Myrtaceae</taxon>
        <taxon>Myrtoideae</taxon>
        <taxon>Eucalypteae</taxon>
        <taxon>Eucalyptus</taxon>
    </lineage>
</organism>
<gene>
    <name evidence="1" type="ORF">EUGRSUZ_K02216</name>
</gene>
<protein>
    <submittedName>
        <fullName evidence="1">Uncharacterized protein</fullName>
    </submittedName>
</protein>
<dbReference type="Gramene" id="KCW48542">
    <property type="protein sequence ID" value="KCW48542"/>
    <property type="gene ID" value="EUGRSUZ_K02216"/>
</dbReference>
<evidence type="ECO:0000313" key="1">
    <source>
        <dbReference type="EMBL" id="KCW48542.1"/>
    </source>
</evidence>
<accession>A0A059A365</accession>
<sequence length="87" mass="10331">MSAEKEHKLLSHRFPEQVFDYLKSTHQQIFQRGKERLSRDKKTSRKIFYIDLQGCFTLANQLPRSLSSKIDSLRVYSQTITQGRRLD</sequence>
<proteinExistence type="predicted"/>
<dbReference type="EMBL" id="KK198763">
    <property type="protein sequence ID" value="KCW48542.1"/>
    <property type="molecule type" value="Genomic_DNA"/>
</dbReference>
<dbReference type="InParanoid" id="A0A059A365"/>